<dbReference type="Gene3D" id="3.90.1750.20">
    <property type="entry name" value="Putative Large Serine Recombinase, Chain B, Domain 2"/>
    <property type="match status" value="1"/>
</dbReference>
<evidence type="ECO:0000256" key="3">
    <source>
        <dbReference type="ARBA" id="ARBA00023172"/>
    </source>
</evidence>
<evidence type="ECO:0000256" key="1">
    <source>
        <dbReference type="ARBA" id="ARBA00022908"/>
    </source>
</evidence>
<sequence>MAGTRAALYIRVSSDEQAKHGLSLDEQKHDLREYAIRHGYTIAGVYMDEGTTARKSIQRRKELQRLLQDVEAGSVDVILFIKLDRWFRNIADYYKVQAVLDAHKVDWIAIHEDYNTNTSAGRLNLNIRLSIAQNESDQTSDRIKFVFEGKKRRREVLTGNIPYGYRIVDKHFDHDKEQAAAIRDIFEHFLVSQSVLETTTYAREKYGIMWRHISMRRALQNERYIGTFYDIPDYTRGIVDKDTFHRVQQVLTARRMDTPRKPAVPFLFSGLIYCPECGHVLVGCKGHKYANQTEYKNKFYRCGIHSIEKTCHFTGTIFERPLERFLLDNLKERLMEHAATLQQQRKTTGEERAARKIKAAREALDRLKDLYVTGYIDRAAYDTDFKKYNKQLQEALKAAPPKGRTMTDKLKGLLNMDIVSTYSQLSLEGKRKFWHAILYRIDVEHYEKGRGGRKEYRLTFL</sequence>
<evidence type="ECO:0000313" key="10">
    <source>
        <dbReference type="Proteomes" id="UP000772151"/>
    </source>
</evidence>
<dbReference type="InterPro" id="IPR036162">
    <property type="entry name" value="Resolvase-like_N_sf"/>
</dbReference>
<dbReference type="Pfam" id="PF13408">
    <property type="entry name" value="Zn_ribbon_recom"/>
    <property type="match status" value="1"/>
</dbReference>
<keyword evidence="2" id="KW-0238">DNA-binding</keyword>
<evidence type="ECO:0000256" key="6">
    <source>
        <dbReference type="SAM" id="Coils"/>
    </source>
</evidence>
<dbReference type="Proteomes" id="UP000772151">
    <property type="component" value="Unassembled WGS sequence"/>
</dbReference>
<feature type="active site" description="O-(5'-phospho-DNA)-serine intermediate" evidence="4 5">
    <location>
        <position position="13"/>
    </location>
</feature>
<dbReference type="AlphaFoldDB" id="A0A927WI90"/>
<feature type="coiled-coil region" evidence="6">
    <location>
        <begin position="327"/>
        <end position="370"/>
    </location>
</feature>
<dbReference type="InterPro" id="IPR006118">
    <property type="entry name" value="Recombinase_CS"/>
</dbReference>
<dbReference type="PANTHER" id="PTHR30461">
    <property type="entry name" value="DNA-INVERTASE FROM LAMBDOID PROPHAGE"/>
    <property type="match status" value="1"/>
</dbReference>
<dbReference type="PROSITE" id="PS00397">
    <property type="entry name" value="RECOMBINASES_1"/>
    <property type="match status" value="1"/>
</dbReference>
<feature type="domain" description="Resolvase/invertase-type recombinase catalytic" evidence="7">
    <location>
        <begin position="5"/>
        <end position="154"/>
    </location>
</feature>
<keyword evidence="3" id="KW-0233">DNA recombination</keyword>
<dbReference type="Pfam" id="PF00239">
    <property type="entry name" value="Resolvase"/>
    <property type="match status" value="1"/>
</dbReference>
<gene>
    <name evidence="9" type="ORF">E7203_07285</name>
</gene>
<evidence type="ECO:0008006" key="11">
    <source>
        <dbReference type="Google" id="ProtNLM"/>
    </source>
</evidence>
<dbReference type="SMART" id="SM00857">
    <property type="entry name" value="Resolvase"/>
    <property type="match status" value="1"/>
</dbReference>
<dbReference type="EMBL" id="SVCA01000005">
    <property type="protein sequence ID" value="MBE6085251.1"/>
    <property type="molecule type" value="Genomic_DNA"/>
</dbReference>
<dbReference type="GO" id="GO:0015074">
    <property type="term" value="P:DNA integration"/>
    <property type="evidence" value="ECO:0007669"/>
    <property type="project" value="UniProtKB-KW"/>
</dbReference>
<evidence type="ECO:0000259" key="8">
    <source>
        <dbReference type="PROSITE" id="PS51737"/>
    </source>
</evidence>
<protein>
    <recommendedName>
        <fullName evidence="11">Site-specific DNA recombinase</fullName>
    </recommendedName>
</protein>
<evidence type="ECO:0000256" key="4">
    <source>
        <dbReference type="PIRSR" id="PIRSR606118-50"/>
    </source>
</evidence>
<keyword evidence="6" id="KW-0175">Coiled coil</keyword>
<dbReference type="InterPro" id="IPR050639">
    <property type="entry name" value="SSR_resolvase"/>
</dbReference>
<organism evidence="9 10">
    <name type="scientific">Selenomonas ruminantium</name>
    <dbReference type="NCBI Taxonomy" id="971"/>
    <lineage>
        <taxon>Bacteria</taxon>
        <taxon>Bacillati</taxon>
        <taxon>Bacillota</taxon>
        <taxon>Negativicutes</taxon>
        <taxon>Selenomonadales</taxon>
        <taxon>Selenomonadaceae</taxon>
        <taxon>Selenomonas</taxon>
    </lineage>
</organism>
<feature type="domain" description="Recombinase" evidence="8">
    <location>
        <begin position="162"/>
        <end position="257"/>
    </location>
</feature>
<dbReference type="RefSeq" id="WP_303669341.1">
    <property type="nucleotide sequence ID" value="NZ_SVCA01000005.1"/>
</dbReference>
<comment type="caution">
    <text evidence="9">The sequence shown here is derived from an EMBL/GenBank/DDBJ whole genome shotgun (WGS) entry which is preliminary data.</text>
</comment>
<dbReference type="InterPro" id="IPR006119">
    <property type="entry name" value="Resolv_N"/>
</dbReference>
<evidence type="ECO:0000256" key="2">
    <source>
        <dbReference type="ARBA" id="ARBA00023125"/>
    </source>
</evidence>
<proteinExistence type="predicted"/>
<dbReference type="InterPro" id="IPR038109">
    <property type="entry name" value="DNA_bind_recomb_sf"/>
</dbReference>
<accession>A0A927WI90</accession>
<evidence type="ECO:0000256" key="5">
    <source>
        <dbReference type="PROSITE-ProRule" id="PRU10137"/>
    </source>
</evidence>
<reference evidence="9" key="1">
    <citation type="submission" date="2019-04" db="EMBL/GenBank/DDBJ databases">
        <title>Evolution of Biomass-Degrading Anaerobic Consortia Revealed by Metagenomics.</title>
        <authorList>
            <person name="Peng X."/>
        </authorList>
    </citation>
    <scope>NUCLEOTIDE SEQUENCE</scope>
    <source>
        <strain evidence="9">SIG242</strain>
    </source>
</reference>
<dbReference type="PROSITE" id="PS51736">
    <property type="entry name" value="RECOMBINASES_3"/>
    <property type="match status" value="1"/>
</dbReference>
<dbReference type="GO" id="GO:0003677">
    <property type="term" value="F:DNA binding"/>
    <property type="evidence" value="ECO:0007669"/>
    <property type="project" value="UniProtKB-KW"/>
</dbReference>
<dbReference type="GO" id="GO:0000150">
    <property type="term" value="F:DNA strand exchange activity"/>
    <property type="evidence" value="ECO:0007669"/>
    <property type="project" value="InterPro"/>
</dbReference>
<dbReference type="PANTHER" id="PTHR30461:SF23">
    <property type="entry name" value="DNA RECOMBINASE-RELATED"/>
    <property type="match status" value="1"/>
</dbReference>
<name>A0A927WI90_SELRU</name>
<evidence type="ECO:0000259" key="7">
    <source>
        <dbReference type="PROSITE" id="PS51736"/>
    </source>
</evidence>
<dbReference type="SUPFAM" id="SSF53041">
    <property type="entry name" value="Resolvase-like"/>
    <property type="match status" value="1"/>
</dbReference>
<dbReference type="Gene3D" id="3.40.50.1390">
    <property type="entry name" value="Resolvase, N-terminal catalytic domain"/>
    <property type="match status" value="1"/>
</dbReference>
<dbReference type="PROSITE" id="PS51737">
    <property type="entry name" value="RECOMBINASE_DNA_BIND"/>
    <property type="match status" value="1"/>
</dbReference>
<dbReference type="InterPro" id="IPR011109">
    <property type="entry name" value="DNA_bind_recombinase_dom"/>
</dbReference>
<keyword evidence="1" id="KW-0229">DNA integration</keyword>
<dbReference type="Pfam" id="PF07508">
    <property type="entry name" value="Recombinase"/>
    <property type="match status" value="1"/>
</dbReference>
<dbReference type="InterPro" id="IPR025827">
    <property type="entry name" value="Zn_ribbon_recom_dom"/>
</dbReference>
<evidence type="ECO:0000313" key="9">
    <source>
        <dbReference type="EMBL" id="MBE6085251.1"/>
    </source>
</evidence>
<dbReference type="CDD" id="cd00338">
    <property type="entry name" value="Ser_Recombinase"/>
    <property type="match status" value="1"/>
</dbReference>